<evidence type="ECO:0000313" key="2">
    <source>
        <dbReference type="EMBL" id="AZP12678.1"/>
    </source>
</evidence>
<organism evidence="2 3">
    <name type="scientific">Undibacterium parvum</name>
    <dbReference type="NCBI Taxonomy" id="401471"/>
    <lineage>
        <taxon>Bacteria</taxon>
        <taxon>Pseudomonadati</taxon>
        <taxon>Pseudomonadota</taxon>
        <taxon>Betaproteobacteria</taxon>
        <taxon>Burkholderiales</taxon>
        <taxon>Oxalobacteraceae</taxon>
        <taxon>Undibacterium</taxon>
    </lineage>
</organism>
<dbReference type="PANTHER" id="PTHR34322:SF2">
    <property type="entry name" value="TRANSPOSASE IS200-LIKE DOMAIN-CONTAINING PROTEIN"/>
    <property type="match status" value="1"/>
</dbReference>
<gene>
    <name evidence="2" type="ORF">EJN92_12095</name>
</gene>
<evidence type="ECO:0000259" key="1">
    <source>
        <dbReference type="SMART" id="SM01321"/>
    </source>
</evidence>
<sequence>MARLPRLVVPNQLHLILQKGNDDKVIFADEDDYHVFLDRLKEASRQFQVAIHAYILMPDHLHLLATPKDETGLSKMMQWMGRHYVPYFNRKYLRTGTLWQGRYRATVLEAGTYFLRCCLYLESNPVRSKLVGDAIDFPWSSFQHHIGLKNDPIITDHPLYWALGNTPFQREAAYKEMMQHGFSATELAEITAATMMSWPLGSEQFKLELAKLTSRRVTPLKRGRPVKSSAQ</sequence>
<dbReference type="GO" id="GO:0004803">
    <property type="term" value="F:transposase activity"/>
    <property type="evidence" value="ECO:0007669"/>
    <property type="project" value="InterPro"/>
</dbReference>
<dbReference type="GO" id="GO:0006313">
    <property type="term" value="P:DNA transposition"/>
    <property type="evidence" value="ECO:0007669"/>
    <property type="project" value="InterPro"/>
</dbReference>
<dbReference type="SUPFAM" id="SSF143422">
    <property type="entry name" value="Transposase IS200-like"/>
    <property type="match status" value="1"/>
</dbReference>
<dbReference type="Gene3D" id="3.30.70.1290">
    <property type="entry name" value="Transposase IS200-like"/>
    <property type="match status" value="1"/>
</dbReference>
<dbReference type="RefSeq" id="WP_126128057.1">
    <property type="nucleotide sequence ID" value="NZ_CP034464.1"/>
</dbReference>
<dbReference type="OrthoDB" id="9814067at2"/>
<dbReference type="GO" id="GO:0003677">
    <property type="term" value="F:DNA binding"/>
    <property type="evidence" value="ECO:0007669"/>
    <property type="project" value="InterPro"/>
</dbReference>
<dbReference type="InterPro" id="IPR036515">
    <property type="entry name" value="Transposase_17_sf"/>
</dbReference>
<reference evidence="2 3" key="1">
    <citation type="journal article" date="2011" name="Int. J. Syst. Evol. Microbiol.">
        <title>Description of Undibacterium oligocarboniphilum sp. nov., isolated from purified water, and Undibacterium pigrum strain CCUG 49012 as the type strain of Undibacterium parvum sp. nov., and emended descriptions of the genus Undibacterium and the species Undibacterium pigrum.</title>
        <authorList>
            <person name="Eder W."/>
            <person name="Wanner G."/>
            <person name="Ludwig W."/>
            <person name="Busse H.J."/>
            <person name="Ziemke-Kageler F."/>
            <person name="Lang E."/>
        </authorList>
    </citation>
    <scope>NUCLEOTIDE SEQUENCE [LARGE SCALE GENOMIC DNA]</scope>
    <source>
        <strain evidence="2 3">DSM 23061</strain>
    </source>
</reference>
<dbReference type="AlphaFoldDB" id="A0A3S9HKR9"/>
<dbReference type="PANTHER" id="PTHR34322">
    <property type="entry name" value="TRANSPOSASE, Y1_TNP DOMAIN-CONTAINING"/>
    <property type="match status" value="1"/>
</dbReference>
<dbReference type="InterPro" id="IPR002686">
    <property type="entry name" value="Transposase_17"/>
</dbReference>
<dbReference type="EMBL" id="CP034464">
    <property type="protein sequence ID" value="AZP12678.1"/>
    <property type="molecule type" value="Genomic_DNA"/>
</dbReference>
<dbReference type="SMART" id="SM01321">
    <property type="entry name" value="Y1_Tnp"/>
    <property type="match status" value="1"/>
</dbReference>
<dbReference type="KEGG" id="upv:EJN92_12095"/>
<accession>A0A3S9HKR9</accession>
<dbReference type="Proteomes" id="UP000275663">
    <property type="component" value="Chromosome"/>
</dbReference>
<name>A0A3S9HKR9_9BURK</name>
<protein>
    <submittedName>
        <fullName evidence="2">Transposase</fullName>
    </submittedName>
</protein>
<proteinExistence type="predicted"/>
<evidence type="ECO:0000313" key="3">
    <source>
        <dbReference type="Proteomes" id="UP000275663"/>
    </source>
</evidence>
<feature type="domain" description="Transposase IS200-like" evidence="1">
    <location>
        <begin position="9"/>
        <end position="124"/>
    </location>
</feature>
<dbReference type="Pfam" id="PF01797">
    <property type="entry name" value="Y1_Tnp"/>
    <property type="match status" value="1"/>
</dbReference>
<keyword evidence="3" id="KW-1185">Reference proteome</keyword>